<keyword evidence="5 8" id="KW-0520">NAD</keyword>
<dbReference type="Gene3D" id="3.40.50.1980">
    <property type="entry name" value="Nitrogenase molybdenum iron protein domain"/>
    <property type="match status" value="2"/>
</dbReference>
<feature type="binding site" evidence="5 10">
    <location>
        <position position="253"/>
    </location>
    <ligand>
        <name>Zn(2+)</name>
        <dbReference type="ChEBI" id="CHEBI:29105"/>
    </ligand>
</feature>
<dbReference type="GO" id="GO:0004399">
    <property type="term" value="F:histidinol dehydrogenase activity"/>
    <property type="evidence" value="ECO:0007669"/>
    <property type="project" value="UniProtKB-UniRule"/>
</dbReference>
<dbReference type="GO" id="GO:0005829">
    <property type="term" value="C:cytosol"/>
    <property type="evidence" value="ECO:0007669"/>
    <property type="project" value="TreeGrafter"/>
</dbReference>
<dbReference type="CDD" id="cd06572">
    <property type="entry name" value="Histidinol_dh"/>
    <property type="match status" value="1"/>
</dbReference>
<protein>
    <recommendedName>
        <fullName evidence="5">Histidinol dehydrogenase</fullName>
        <shortName evidence="5">HDH</shortName>
        <ecNumber evidence="5">1.1.1.23</ecNumber>
    </recommendedName>
</protein>
<comment type="catalytic activity">
    <reaction evidence="5">
        <text>L-histidinol + 2 NAD(+) + H2O = L-histidine + 2 NADH + 3 H(+)</text>
        <dbReference type="Rhea" id="RHEA:20641"/>
        <dbReference type="ChEBI" id="CHEBI:15377"/>
        <dbReference type="ChEBI" id="CHEBI:15378"/>
        <dbReference type="ChEBI" id="CHEBI:57540"/>
        <dbReference type="ChEBI" id="CHEBI:57595"/>
        <dbReference type="ChEBI" id="CHEBI:57699"/>
        <dbReference type="ChEBI" id="CHEBI:57945"/>
        <dbReference type="EC" id="1.1.1.23"/>
    </reaction>
</comment>
<dbReference type="GO" id="GO:0008270">
    <property type="term" value="F:zinc ion binding"/>
    <property type="evidence" value="ECO:0007669"/>
    <property type="project" value="UniProtKB-UniRule"/>
</dbReference>
<dbReference type="InterPro" id="IPR016161">
    <property type="entry name" value="Ald_DH/histidinol_DH"/>
</dbReference>
<comment type="function">
    <text evidence="5">Catalyzes the sequential NAD-dependent oxidations of L-histidinol to L-histidinaldehyde and then to L-histidine.</text>
</comment>
<sequence>MMGAMRVLHGLGEAAPLFAARQGPDSAAHEEAVRAILARVRAEGDAALFDLTERFDGVRLGALQVPEAAFAAAEREVPAALQDAMRLSAARIRAFYERQPQEGFLYPAEGGLLGQLVRPVTRVGVYAPAALFSTLLMCAVPAQVAGVREIAVATPPRGDGRVAPEILVAARLLGLTEVYAVGGAQAIGALAYGTESVPRVDKIVGPGNAYVVLAKRLVFGEVGIEALPGPTETLVLADESAEAHHVAADLLAQAEHAGAQPVFVTTSEALLEAVQLELTRQLVTLPTREVAAASLGRGYAVLVGTLEEGVEVANRYAPEHLCLLVRDPWAVLPAVEHAGGVFLGASSMEALGDYAAGPSHVMPTGATARFSSALNVRDFQKVIPLVNVSAETLGRIGPASAQMARAEGLEAHARAIEARLKRDAPGDAPATAAGAVLRD</sequence>
<evidence type="ECO:0000313" key="12">
    <source>
        <dbReference type="EMBL" id="ADI14477.1"/>
    </source>
</evidence>
<feature type="active site" description="Proton acceptor" evidence="5 7">
    <location>
        <position position="320"/>
    </location>
</feature>
<dbReference type="SUPFAM" id="SSF53720">
    <property type="entry name" value="ALDH-like"/>
    <property type="match status" value="1"/>
</dbReference>
<feature type="binding site" evidence="5 8">
    <location>
        <position position="126"/>
    </location>
    <ligand>
        <name>NAD(+)</name>
        <dbReference type="ChEBI" id="CHEBI:57540"/>
    </ligand>
</feature>
<dbReference type="NCBIfam" id="TIGR00069">
    <property type="entry name" value="hisD"/>
    <property type="match status" value="1"/>
</dbReference>
<evidence type="ECO:0000256" key="2">
    <source>
        <dbReference type="ARBA" id="ARBA00022723"/>
    </source>
</evidence>
<feature type="binding site" evidence="5 8">
    <location>
        <position position="208"/>
    </location>
    <ligand>
        <name>NAD(+)</name>
        <dbReference type="ChEBI" id="CHEBI:57540"/>
    </ligand>
</feature>
<proteinExistence type="inferred from homology"/>
<feature type="binding site" evidence="5 8">
    <location>
        <position position="185"/>
    </location>
    <ligand>
        <name>NAD(+)</name>
        <dbReference type="ChEBI" id="CHEBI:57540"/>
    </ligand>
</feature>
<dbReference type="PANTHER" id="PTHR21256:SF2">
    <property type="entry name" value="HISTIDINE BIOSYNTHESIS TRIFUNCTIONAL PROTEIN"/>
    <property type="match status" value="1"/>
</dbReference>
<feature type="binding site" evidence="5 10">
    <location>
        <position position="353"/>
    </location>
    <ligand>
        <name>Zn(2+)</name>
        <dbReference type="ChEBI" id="CHEBI:29105"/>
    </ligand>
</feature>
<dbReference type="Gene3D" id="1.20.5.1300">
    <property type="match status" value="1"/>
</dbReference>
<evidence type="ECO:0000256" key="6">
    <source>
        <dbReference type="PIRNR" id="PIRNR000099"/>
    </source>
</evidence>
<keyword evidence="2 5" id="KW-0479">Metal-binding</keyword>
<dbReference type="InterPro" id="IPR012131">
    <property type="entry name" value="Hstdl_DH"/>
</dbReference>
<organism evidence="12 13">
    <name type="scientific">Truepera radiovictrix (strain DSM 17093 / CIP 108686 / LMG 22925 / RQ-24)</name>
    <dbReference type="NCBI Taxonomy" id="649638"/>
    <lineage>
        <taxon>Bacteria</taxon>
        <taxon>Thermotogati</taxon>
        <taxon>Deinococcota</taxon>
        <taxon>Deinococci</taxon>
        <taxon>Trueperales</taxon>
        <taxon>Trueperaceae</taxon>
        <taxon>Truepera</taxon>
    </lineage>
</organism>
<dbReference type="STRING" id="649638.Trad_1355"/>
<comment type="similarity">
    <text evidence="1 5 6 11">Belongs to the histidinol dehydrogenase family.</text>
</comment>
<dbReference type="EMBL" id="CP002049">
    <property type="protein sequence ID" value="ADI14477.1"/>
    <property type="molecule type" value="Genomic_DNA"/>
</dbReference>
<feature type="binding site" evidence="5 9">
    <location>
        <position position="253"/>
    </location>
    <ligand>
        <name>substrate</name>
    </ligand>
</feature>
<evidence type="ECO:0000256" key="7">
    <source>
        <dbReference type="PIRSR" id="PIRSR000099-1"/>
    </source>
</evidence>
<accession>D7CWW9</accession>
<feature type="binding site" evidence="5 9">
    <location>
        <position position="407"/>
    </location>
    <ligand>
        <name>substrate</name>
    </ligand>
</feature>
<evidence type="ECO:0000256" key="10">
    <source>
        <dbReference type="PIRSR" id="PIRSR000099-4"/>
    </source>
</evidence>
<keyword evidence="4 5" id="KW-0560">Oxidoreductase</keyword>
<reference evidence="13" key="1">
    <citation type="submission" date="2010-05" db="EMBL/GenBank/DDBJ databases">
        <title>The complete genome of Truepera radiovictris DSM 17093.</title>
        <authorList>
            <consortium name="US DOE Joint Genome Institute (JGI-PGF)"/>
            <person name="Lucas S."/>
            <person name="Copeland A."/>
            <person name="Lapidus A."/>
            <person name="Glavina del Rio T."/>
            <person name="Dalin E."/>
            <person name="Tice H."/>
            <person name="Bruce D."/>
            <person name="Goodwin L."/>
            <person name="Pitluck S."/>
            <person name="Kyrpides N."/>
            <person name="Mavromatis K."/>
            <person name="Ovchinnikova G."/>
            <person name="Munk A.C."/>
            <person name="Detter J.C."/>
            <person name="Han C."/>
            <person name="Tapia R."/>
            <person name="Land M."/>
            <person name="Hauser L."/>
            <person name="Markowitz V."/>
            <person name="Cheng J.-F."/>
            <person name="Hugenholtz P."/>
            <person name="Woyke T."/>
            <person name="Wu D."/>
            <person name="Tindall B."/>
            <person name="Pomrenke H.G."/>
            <person name="Brambilla E."/>
            <person name="Klenk H.-P."/>
            <person name="Eisen J.A."/>
        </authorList>
    </citation>
    <scope>NUCLEOTIDE SEQUENCE [LARGE SCALE GENOMIC DNA]</scope>
    <source>
        <strain evidence="13">DSM 17093 / CIP 108686 / LMG 22925 / RQ-24</strain>
    </source>
</reference>
<comment type="pathway">
    <text evidence="5">Amino-acid biosynthesis; L-histidine biosynthesis; L-histidine from 5-phospho-alpha-D-ribose 1-diphosphate: step 9/9.</text>
</comment>
<feature type="active site" description="Proton acceptor" evidence="5 7">
    <location>
        <position position="319"/>
    </location>
</feature>
<dbReference type="UniPathway" id="UPA00031">
    <property type="reaction ID" value="UER00014"/>
</dbReference>
<feature type="binding site" evidence="5 9">
    <location>
        <position position="256"/>
    </location>
    <ligand>
        <name>substrate</name>
    </ligand>
</feature>
<evidence type="ECO:0000256" key="4">
    <source>
        <dbReference type="ARBA" id="ARBA00023002"/>
    </source>
</evidence>
<feature type="binding site" evidence="5 9">
    <location>
        <position position="412"/>
    </location>
    <ligand>
        <name>substrate</name>
    </ligand>
</feature>
<reference evidence="12 13" key="2">
    <citation type="journal article" date="2011" name="Stand. Genomic Sci.">
        <title>Complete genome sequence of Truepera radiovictrix type strain (RQ-24).</title>
        <authorList>
            <person name="Ivanova N."/>
            <person name="Rohde C."/>
            <person name="Munk C."/>
            <person name="Nolan M."/>
            <person name="Lucas S."/>
            <person name="Del Rio T.G."/>
            <person name="Tice H."/>
            <person name="Deshpande S."/>
            <person name="Cheng J.F."/>
            <person name="Tapia R."/>
            <person name="Han C."/>
            <person name="Goodwin L."/>
            <person name="Pitluck S."/>
            <person name="Liolios K."/>
            <person name="Mavromatis K."/>
            <person name="Mikhailova N."/>
            <person name="Pati A."/>
            <person name="Chen A."/>
            <person name="Palaniappan K."/>
            <person name="Land M."/>
            <person name="Hauser L."/>
            <person name="Chang Y.J."/>
            <person name="Jeffries C.D."/>
            <person name="Brambilla E."/>
            <person name="Rohde M."/>
            <person name="Goker M."/>
            <person name="Tindall B.J."/>
            <person name="Woyke T."/>
            <person name="Bristow J."/>
            <person name="Eisen J.A."/>
            <person name="Markowitz V."/>
            <person name="Hugenholtz P."/>
            <person name="Kyrpides N.C."/>
            <person name="Klenk H.P."/>
            <person name="Lapidus A."/>
        </authorList>
    </citation>
    <scope>NUCLEOTIDE SEQUENCE [LARGE SCALE GENOMIC DNA]</scope>
    <source>
        <strain evidence="13">DSM 17093 / CIP 108686 / LMG 22925 / RQ-24</strain>
    </source>
</reference>
<evidence type="ECO:0000256" key="5">
    <source>
        <dbReference type="HAMAP-Rule" id="MF_01024"/>
    </source>
</evidence>
<dbReference type="KEGG" id="tra:Trad_1355"/>
<dbReference type="FunFam" id="3.40.50.1980:FF:000001">
    <property type="entry name" value="Histidinol dehydrogenase"/>
    <property type="match status" value="1"/>
</dbReference>
<feature type="binding site" evidence="5 10">
    <location>
        <position position="412"/>
    </location>
    <ligand>
        <name>Zn(2+)</name>
        <dbReference type="ChEBI" id="CHEBI:29105"/>
    </ligand>
</feature>
<dbReference type="Proteomes" id="UP000000379">
    <property type="component" value="Chromosome"/>
</dbReference>
<dbReference type="GO" id="GO:0051287">
    <property type="term" value="F:NAD binding"/>
    <property type="evidence" value="ECO:0007669"/>
    <property type="project" value="InterPro"/>
</dbReference>
<evidence type="ECO:0000256" key="8">
    <source>
        <dbReference type="PIRSR" id="PIRSR000099-2"/>
    </source>
</evidence>
<dbReference type="HOGENOM" id="CLU_006732_3_0_0"/>
<dbReference type="PRINTS" id="PR00083">
    <property type="entry name" value="HOLDHDRGNASE"/>
</dbReference>
<comment type="cofactor">
    <cofactor evidence="5 10">
        <name>Zn(2+)</name>
        <dbReference type="ChEBI" id="CHEBI:29105"/>
    </cofactor>
    <text evidence="5 10">Binds 1 zinc ion per subunit.</text>
</comment>
<dbReference type="PANTHER" id="PTHR21256">
    <property type="entry name" value="HISTIDINOL DEHYDROGENASE HDH"/>
    <property type="match status" value="1"/>
</dbReference>
<evidence type="ECO:0000256" key="11">
    <source>
        <dbReference type="RuleBase" id="RU004175"/>
    </source>
</evidence>
<gene>
    <name evidence="5" type="primary">hisD</name>
    <name evidence="12" type="ordered locus">Trad_1355</name>
</gene>
<dbReference type="InterPro" id="IPR022695">
    <property type="entry name" value="Histidinol_DH_monofunct"/>
</dbReference>
<keyword evidence="5" id="KW-0028">Amino-acid biosynthesis</keyword>
<feature type="binding site" evidence="5 9">
    <location>
        <position position="231"/>
    </location>
    <ligand>
        <name>substrate</name>
    </ligand>
</feature>
<keyword evidence="3 5" id="KW-0862">Zinc</keyword>
<feature type="binding site" evidence="5 9">
    <location>
        <position position="320"/>
    </location>
    <ligand>
        <name>substrate</name>
    </ligand>
</feature>
<dbReference type="GO" id="GO:0000105">
    <property type="term" value="P:L-histidine biosynthetic process"/>
    <property type="evidence" value="ECO:0007669"/>
    <property type="project" value="UniProtKB-UniRule"/>
</dbReference>
<dbReference type="EC" id="1.1.1.23" evidence="5"/>
<evidence type="ECO:0000256" key="9">
    <source>
        <dbReference type="PIRSR" id="PIRSR000099-3"/>
    </source>
</evidence>
<dbReference type="AlphaFoldDB" id="D7CWW9"/>
<evidence type="ECO:0000256" key="1">
    <source>
        <dbReference type="ARBA" id="ARBA00010178"/>
    </source>
</evidence>
<keyword evidence="13" id="KW-1185">Reference proteome</keyword>
<feature type="binding site" evidence="5 10">
    <location>
        <position position="256"/>
    </location>
    <ligand>
        <name>Zn(2+)</name>
        <dbReference type="ChEBI" id="CHEBI:29105"/>
    </ligand>
</feature>
<dbReference type="HAMAP" id="MF_01024">
    <property type="entry name" value="HisD"/>
    <property type="match status" value="1"/>
</dbReference>
<dbReference type="PIRSF" id="PIRSF000099">
    <property type="entry name" value="Histidinol_dh"/>
    <property type="match status" value="1"/>
</dbReference>
<dbReference type="PROSITE" id="PS00611">
    <property type="entry name" value="HISOL_DEHYDROGENASE"/>
    <property type="match status" value="1"/>
</dbReference>
<dbReference type="eggNOG" id="COG0141">
    <property type="taxonomic scope" value="Bacteria"/>
</dbReference>
<name>D7CWW9_TRURR</name>
<keyword evidence="5" id="KW-0368">Histidine biosynthesis</keyword>
<dbReference type="Pfam" id="PF00815">
    <property type="entry name" value="Histidinol_dh"/>
    <property type="match status" value="1"/>
</dbReference>
<dbReference type="InterPro" id="IPR001692">
    <property type="entry name" value="Histidinol_DH_CS"/>
</dbReference>
<feature type="binding site" evidence="5 9">
    <location>
        <position position="353"/>
    </location>
    <ligand>
        <name>substrate</name>
    </ligand>
</feature>
<evidence type="ECO:0000256" key="3">
    <source>
        <dbReference type="ARBA" id="ARBA00022833"/>
    </source>
</evidence>
<evidence type="ECO:0000313" key="13">
    <source>
        <dbReference type="Proteomes" id="UP000000379"/>
    </source>
</evidence>
<dbReference type="OrthoDB" id="9805269at2"/>